<dbReference type="AlphaFoldDB" id="A0A0H3BQ17"/>
<protein>
    <submittedName>
        <fullName evidence="1">Uncharacterized protein</fullName>
    </submittedName>
</protein>
<accession>A0A0H3BQ17</accession>
<name>A0A0H3BQ17_SALNS</name>
<proteinExistence type="predicted"/>
<gene>
    <name evidence="1" type="ordered locus">SNSL254_A4698</name>
</gene>
<sequence>MRKLRGLKGPIPAFRRKKIKRLKFIFSQARMAFHPYTLQDDL</sequence>
<evidence type="ECO:0000313" key="1">
    <source>
        <dbReference type="EMBL" id="ACF63320.1"/>
    </source>
</evidence>
<reference evidence="1 2" key="1">
    <citation type="journal article" date="2011" name="J. Bacteriol.">
        <title>Comparative genomics of 28 Salmonella enterica isolates: evidence for CRISPR-mediated adaptive sublineage evolution.</title>
        <authorList>
            <person name="Fricke W.F."/>
            <person name="Mammel M.K."/>
            <person name="McDermott P.F."/>
            <person name="Tartera C."/>
            <person name="White D.G."/>
            <person name="Leclerc J.E."/>
            <person name="Ravel J."/>
            <person name="Cebula T.A."/>
        </authorList>
    </citation>
    <scope>NUCLEOTIDE SEQUENCE [LARGE SCALE GENOMIC DNA]</scope>
    <source>
        <strain evidence="1 2">SL254</strain>
    </source>
</reference>
<dbReference type="HOGENOM" id="CLU_3257498_0_0_6"/>
<organism evidence="1 2">
    <name type="scientific">Salmonella newport (strain SL254)</name>
    <dbReference type="NCBI Taxonomy" id="423368"/>
    <lineage>
        <taxon>Bacteria</taxon>
        <taxon>Pseudomonadati</taxon>
        <taxon>Pseudomonadota</taxon>
        <taxon>Gammaproteobacteria</taxon>
        <taxon>Enterobacterales</taxon>
        <taxon>Enterobacteriaceae</taxon>
        <taxon>Salmonella</taxon>
    </lineage>
</organism>
<dbReference type="KEGG" id="see:SNSL254_A4698"/>
<dbReference type="Proteomes" id="UP000008824">
    <property type="component" value="Chromosome"/>
</dbReference>
<dbReference type="EMBL" id="CP001113">
    <property type="protein sequence ID" value="ACF63320.1"/>
    <property type="molecule type" value="Genomic_DNA"/>
</dbReference>
<evidence type="ECO:0000313" key="2">
    <source>
        <dbReference type="Proteomes" id="UP000008824"/>
    </source>
</evidence>